<dbReference type="CDD" id="cd02440">
    <property type="entry name" value="AdoMet_MTases"/>
    <property type="match status" value="1"/>
</dbReference>
<dbReference type="AlphaFoldDB" id="A0A254TET3"/>
<organism evidence="4 5">
    <name type="scientific">Noviherbaspirillum denitrificans</name>
    <dbReference type="NCBI Taxonomy" id="1968433"/>
    <lineage>
        <taxon>Bacteria</taxon>
        <taxon>Pseudomonadati</taxon>
        <taxon>Pseudomonadota</taxon>
        <taxon>Betaproteobacteria</taxon>
        <taxon>Burkholderiales</taxon>
        <taxon>Oxalobacteraceae</taxon>
        <taxon>Noviherbaspirillum</taxon>
    </lineage>
</organism>
<keyword evidence="2 4" id="KW-0808">Transferase</keyword>
<dbReference type="SUPFAM" id="SSF53335">
    <property type="entry name" value="S-adenosyl-L-methionine-dependent methyltransferases"/>
    <property type="match status" value="1"/>
</dbReference>
<dbReference type="InterPro" id="IPR050362">
    <property type="entry name" value="Cation-dep_OMT"/>
</dbReference>
<dbReference type="GO" id="GO:0032259">
    <property type="term" value="P:methylation"/>
    <property type="evidence" value="ECO:0007669"/>
    <property type="project" value="UniProtKB-KW"/>
</dbReference>
<dbReference type="RefSeq" id="WP_088707966.1">
    <property type="nucleotide sequence ID" value="NZ_LSTO01000001.1"/>
</dbReference>
<dbReference type="PROSITE" id="PS51682">
    <property type="entry name" value="SAM_OMT_I"/>
    <property type="match status" value="1"/>
</dbReference>
<dbReference type="Proteomes" id="UP000197535">
    <property type="component" value="Unassembled WGS sequence"/>
</dbReference>
<dbReference type="InterPro" id="IPR029063">
    <property type="entry name" value="SAM-dependent_MTases_sf"/>
</dbReference>
<protein>
    <submittedName>
        <fullName evidence="4">SAM-dependent methyltransferase</fullName>
    </submittedName>
</protein>
<comment type="caution">
    <text evidence="4">The sequence shown here is derived from an EMBL/GenBank/DDBJ whole genome shotgun (WGS) entry which is preliminary data.</text>
</comment>
<evidence type="ECO:0000313" key="5">
    <source>
        <dbReference type="Proteomes" id="UP000197535"/>
    </source>
</evidence>
<dbReference type="GO" id="GO:0008757">
    <property type="term" value="F:S-adenosylmethionine-dependent methyltransferase activity"/>
    <property type="evidence" value="ECO:0007669"/>
    <property type="project" value="TreeGrafter"/>
</dbReference>
<evidence type="ECO:0000313" key="4">
    <source>
        <dbReference type="EMBL" id="OWW21114.1"/>
    </source>
</evidence>
<gene>
    <name evidence="4" type="ORF">AYR66_18165</name>
</gene>
<dbReference type="EMBL" id="LSTO01000001">
    <property type="protein sequence ID" value="OWW21114.1"/>
    <property type="molecule type" value="Genomic_DNA"/>
</dbReference>
<dbReference type="GO" id="GO:0008171">
    <property type="term" value="F:O-methyltransferase activity"/>
    <property type="evidence" value="ECO:0007669"/>
    <property type="project" value="InterPro"/>
</dbReference>
<dbReference type="PANTHER" id="PTHR10509:SF14">
    <property type="entry name" value="CAFFEOYL-COA O-METHYLTRANSFERASE 3-RELATED"/>
    <property type="match status" value="1"/>
</dbReference>
<dbReference type="OrthoDB" id="9799672at2"/>
<keyword evidence="1 4" id="KW-0489">Methyltransferase</keyword>
<dbReference type="PANTHER" id="PTHR10509">
    <property type="entry name" value="O-METHYLTRANSFERASE-RELATED"/>
    <property type="match status" value="1"/>
</dbReference>
<keyword evidence="5" id="KW-1185">Reference proteome</keyword>
<accession>A0A254TET3</accession>
<keyword evidence="3" id="KW-0949">S-adenosyl-L-methionine</keyword>
<dbReference type="InterPro" id="IPR002935">
    <property type="entry name" value="SAM_O-MeTrfase"/>
</dbReference>
<reference evidence="4 5" key="1">
    <citation type="submission" date="2016-02" db="EMBL/GenBank/DDBJ databases">
        <authorList>
            <person name="Wen L."/>
            <person name="He K."/>
            <person name="Yang H."/>
        </authorList>
    </citation>
    <scope>NUCLEOTIDE SEQUENCE [LARGE SCALE GENOMIC DNA]</scope>
    <source>
        <strain evidence="4 5">TSA40</strain>
    </source>
</reference>
<name>A0A254TET3_9BURK</name>
<evidence type="ECO:0000256" key="1">
    <source>
        <dbReference type="ARBA" id="ARBA00022603"/>
    </source>
</evidence>
<proteinExistence type="predicted"/>
<sequence length="219" mass="24192">MTTRTLNLDDTLYRYLIDASLRDHPVLAALREANATHPLARMQIAAEQGQFLQLLVRLLGARNTIEIGTFTGYSALAVALALPDEGRVVACDISREYTDIGQDYWKQAGVAHKIDLRIAPALETLDALIAEGRSGRFDFAFIDADKTGYDAYYERCLVLLRQGGLIAVDNVLWSGRVARPAEDADTAALQAFNRKLRDDARVDLSMLPLGDGLTLARKR</sequence>
<evidence type="ECO:0000256" key="2">
    <source>
        <dbReference type="ARBA" id="ARBA00022679"/>
    </source>
</evidence>
<evidence type="ECO:0000256" key="3">
    <source>
        <dbReference type="ARBA" id="ARBA00022691"/>
    </source>
</evidence>
<dbReference type="Gene3D" id="3.40.50.150">
    <property type="entry name" value="Vaccinia Virus protein VP39"/>
    <property type="match status" value="1"/>
</dbReference>
<dbReference type="Pfam" id="PF01596">
    <property type="entry name" value="Methyltransf_3"/>
    <property type="match status" value="1"/>
</dbReference>